<evidence type="ECO:0000259" key="1">
    <source>
        <dbReference type="Pfam" id="PF06985"/>
    </source>
</evidence>
<gene>
    <name evidence="2" type="ORF">AYL99_01433</name>
</gene>
<dbReference type="InterPro" id="IPR010730">
    <property type="entry name" value="HET"/>
</dbReference>
<dbReference type="Pfam" id="PF06985">
    <property type="entry name" value="HET"/>
    <property type="match status" value="1"/>
</dbReference>
<dbReference type="PANTHER" id="PTHR39596:SF2">
    <property type="entry name" value="HET DOMAIN PROTEIN (AFU_ORTHOLOGUE AFUA_1G17550)-RELATED"/>
    <property type="match status" value="1"/>
</dbReference>
<keyword evidence="3" id="KW-1185">Reference proteome</keyword>
<sequence length="562" mass="62563">MDFLPLPDGIESHLPVPNFGGPDFDNDGFLGYDELQGPLCFSLTGDSRFAGMPTTREKILACVGSFLRTWIFFGIWQEALNGTVSRQEATVEGPNASAAENHTCNSGRYLTARGLFREFVARRYELNGNSDWENKLERCLQEAKWILQKLDRTSDKAAMQFVPLSVCLALSTLVETLDRYRMIWLEDAEDVIHNSPVSVPCQLLERKLISEDGWYPSIVHRIGSSLGLVGLYFASLLSTLKDGFDHENCSSRFASVAVNVDVGKYLTQHLAELCDCTRTGCDHLQAECPCQHQTMPNADLFAEFEDEQFPLVRFQDGQLNIVSFQPGMRYVAISHVCSDGRGNPRQNSLPICQLRSIQQYVIALTESQGSLFWIDTLCVPVEVPLRNLAILRMAKVYSSASPVLVLSREPLSQNVPSSPDHALFSIYCCQWMLRLWTIQEASLTEDLKFQFADTVVPYTAKEHVSRVMASEGSANPVSQLLGLYAAIAIGHAKLSLQALSREKYPFLRFLAAPSIGPHREVIVCASILLGSVLDVPDDVKWKRTGRIRKICPRASSGCLGPV</sequence>
<dbReference type="PROSITE" id="PS00018">
    <property type="entry name" value="EF_HAND_1"/>
    <property type="match status" value="1"/>
</dbReference>
<accession>A0A179A1J6</accession>
<dbReference type="GeneID" id="30005603"/>
<dbReference type="InterPro" id="IPR018247">
    <property type="entry name" value="EF_Hand_1_Ca_BS"/>
</dbReference>
<protein>
    <recommendedName>
        <fullName evidence="1">Heterokaryon incompatibility domain-containing protein</fullName>
    </recommendedName>
</protein>
<proteinExistence type="predicted"/>
<comment type="caution">
    <text evidence="2">The sequence shown here is derived from an EMBL/GenBank/DDBJ whole genome shotgun (WGS) entry which is preliminary data.</text>
</comment>
<dbReference type="Proteomes" id="UP000078343">
    <property type="component" value="Unassembled WGS sequence"/>
</dbReference>
<evidence type="ECO:0000313" key="2">
    <source>
        <dbReference type="EMBL" id="OAP65461.1"/>
    </source>
</evidence>
<reference evidence="2 3" key="1">
    <citation type="submission" date="2016-04" db="EMBL/GenBank/DDBJ databases">
        <title>Draft genome of Fonsecaea erecta CBS 125763.</title>
        <authorList>
            <person name="Weiss V.A."/>
            <person name="Vicente V.A."/>
            <person name="Raittz R.T."/>
            <person name="Moreno L.F."/>
            <person name="De Souza E.M."/>
            <person name="Pedrosa F.O."/>
            <person name="Steffens M.B."/>
            <person name="Faoro H."/>
            <person name="Tadra-Sfeir M.Z."/>
            <person name="Najafzadeh M.J."/>
            <person name="Felipe M.S."/>
            <person name="Teixeira M."/>
            <person name="Sun J."/>
            <person name="Xi L."/>
            <person name="Gomes R."/>
            <person name="De Azevedo C.M."/>
            <person name="Salgado C.G."/>
            <person name="Da Silva M.B."/>
            <person name="Nascimento M.F."/>
            <person name="Queiroz-Telles F."/>
            <person name="Attili D.S."/>
            <person name="Gorbushina A."/>
        </authorList>
    </citation>
    <scope>NUCLEOTIDE SEQUENCE [LARGE SCALE GENOMIC DNA]</scope>
    <source>
        <strain evidence="2 3">CBS 125763</strain>
    </source>
</reference>
<evidence type="ECO:0000313" key="3">
    <source>
        <dbReference type="Proteomes" id="UP000078343"/>
    </source>
</evidence>
<dbReference type="OrthoDB" id="2426273at2759"/>
<dbReference type="PANTHER" id="PTHR39596">
    <property type="match status" value="1"/>
</dbReference>
<organism evidence="2 3">
    <name type="scientific">Fonsecaea erecta</name>
    <dbReference type="NCBI Taxonomy" id="1367422"/>
    <lineage>
        <taxon>Eukaryota</taxon>
        <taxon>Fungi</taxon>
        <taxon>Dikarya</taxon>
        <taxon>Ascomycota</taxon>
        <taxon>Pezizomycotina</taxon>
        <taxon>Eurotiomycetes</taxon>
        <taxon>Chaetothyriomycetidae</taxon>
        <taxon>Chaetothyriales</taxon>
        <taxon>Herpotrichiellaceae</taxon>
        <taxon>Fonsecaea</taxon>
    </lineage>
</organism>
<dbReference type="STRING" id="1367422.A0A179A1J6"/>
<feature type="domain" description="Heterokaryon incompatibility" evidence="1">
    <location>
        <begin position="330"/>
        <end position="410"/>
    </location>
</feature>
<dbReference type="RefSeq" id="XP_018698828.1">
    <property type="nucleotide sequence ID" value="XM_018832949.1"/>
</dbReference>
<dbReference type="EMBL" id="LVYI01000001">
    <property type="protein sequence ID" value="OAP65461.1"/>
    <property type="molecule type" value="Genomic_DNA"/>
</dbReference>
<dbReference type="AlphaFoldDB" id="A0A179A1J6"/>
<name>A0A179A1J6_9EURO</name>